<proteinExistence type="predicted"/>
<comment type="caution">
    <text evidence="3">The sequence shown here is derived from an EMBL/GenBank/DDBJ whole genome shotgun (WGS) entry which is preliminary data.</text>
</comment>
<dbReference type="Proteomes" id="UP000250347">
    <property type="component" value="Unassembled WGS sequence"/>
</dbReference>
<reference evidence="3 4" key="1">
    <citation type="submission" date="2018-06" db="EMBL/GenBank/DDBJ databases">
        <title>NTM in soil in Japan.</title>
        <authorList>
            <person name="Ohya K."/>
        </authorList>
    </citation>
    <scope>NUCLEOTIDE SEQUENCE [LARGE SCALE GENOMIC DNA]</scope>
    <source>
        <strain evidence="3 4">GF76</strain>
    </source>
</reference>
<sequence>MAAVAGIPGLSTLLAWPTEHLTDAAAHWENVGERSYSVVHQIWRDALAVDWHGNAADKLRSATHADLQTTDAAVDQLQTAARVARNGASDLHAARSRVHYAVEDARTAGFEVGEDLSVTDRMTGGSVAQRAARQAAAQSFAGDIRQRAAQLVSLDQQVAGKITAAVAEIRDTFPQRSAPDASPPAPNGRIQAVDHTWKQDSGNGQTDPPPPDPPARGLPPDGLHPPVDGSLTPGPASRPSERSVGGQSLWDEHGGEWRYFPGDKWHNPHWDYNPHANPNSPWDNIPINGLPPRIGGAPPIISGLPPWLQNPAAAGVPGPPQNPLLAPFPGATMPAPPPASSPPPGPGLMPHMDLPAPSPGELQTAGGETAVIAGGGLLVLILGALALA</sequence>
<evidence type="ECO:0000256" key="1">
    <source>
        <dbReference type="SAM" id="MobiDB-lite"/>
    </source>
</evidence>
<name>A0A329K616_9MYCO</name>
<keyword evidence="2" id="KW-1133">Transmembrane helix</keyword>
<gene>
    <name evidence="3" type="ORF">DQP58_21465</name>
</gene>
<feature type="compositionally biased region" description="Pro residues" evidence="1">
    <location>
        <begin position="207"/>
        <end position="217"/>
    </location>
</feature>
<accession>A0A329K616</accession>
<feature type="compositionally biased region" description="Pro residues" evidence="1">
    <location>
        <begin position="334"/>
        <end position="347"/>
    </location>
</feature>
<evidence type="ECO:0000313" key="4">
    <source>
        <dbReference type="Proteomes" id="UP000250347"/>
    </source>
</evidence>
<feature type="transmembrane region" description="Helical" evidence="2">
    <location>
        <begin position="369"/>
        <end position="387"/>
    </location>
</feature>
<dbReference type="RefSeq" id="WP_112710213.1">
    <property type="nucleotide sequence ID" value="NZ_QMEU01000097.1"/>
</dbReference>
<protein>
    <recommendedName>
        <fullName evidence="5">Transmembrane protein</fullName>
    </recommendedName>
</protein>
<evidence type="ECO:0008006" key="5">
    <source>
        <dbReference type="Google" id="ProtNLM"/>
    </source>
</evidence>
<dbReference type="AlphaFoldDB" id="A0A329K616"/>
<feature type="region of interest" description="Disordered" evidence="1">
    <location>
        <begin position="330"/>
        <end position="350"/>
    </location>
</feature>
<organism evidence="3 4">
    <name type="scientific">Mycobacterium colombiense</name>
    <dbReference type="NCBI Taxonomy" id="339268"/>
    <lineage>
        <taxon>Bacteria</taxon>
        <taxon>Bacillati</taxon>
        <taxon>Actinomycetota</taxon>
        <taxon>Actinomycetes</taxon>
        <taxon>Mycobacteriales</taxon>
        <taxon>Mycobacteriaceae</taxon>
        <taxon>Mycobacterium</taxon>
        <taxon>Mycobacterium avium complex (MAC)</taxon>
    </lineage>
</organism>
<evidence type="ECO:0000313" key="3">
    <source>
        <dbReference type="EMBL" id="RAU91057.1"/>
    </source>
</evidence>
<evidence type="ECO:0000256" key="2">
    <source>
        <dbReference type="SAM" id="Phobius"/>
    </source>
</evidence>
<keyword evidence="2" id="KW-0812">Transmembrane</keyword>
<feature type="region of interest" description="Disordered" evidence="1">
    <location>
        <begin position="198"/>
        <end position="249"/>
    </location>
</feature>
<dbReference type="EMBL" id="QMEU01000097">
    <property type="protein sequence ID" value="RAU91057.1"/>
    <property type="molecule type" value="Genomic_DNA"/>
</dbReference>
<keyword evidence="2" id="KW-0472">Membrane</keyword>